<keyword evidence="9" id="KW-0808">Transferase</keyword>
<organism evidence="27 28">
    <name type="scientific">Rubroshorea leprosula</name>
    <dbReference type="NCBI Taxonomy" id="152421"/>
    <lineage>
        <taxon>Eukaryota</taxon>
        <taxon>Viridiplantae</taxon>
        <taxon>Streptophyta</taxon>
        <taxon>Embryophyta</taxon>
        <taxon>Tracheophyta</taxon>
        <taxon>Spermatophyta</taxon>
        <taxon>Magnoliopsida</taxon>
        <taxon>eudicotyledons</taxon>
        <taxon>Gunneridae</taxon>
        <taxon>Pentapetalae</taxon>
        <taxon>rosids</taxon>
        <taxon>malvids</taxon>
        <taxon>Malvales</taxon>
        <taxon>Dipterocarpaceae</taxon>
        <taxon>Rubroshorea</taxon>
    </lineage>
</organism>
<comment type="similarity">
    <text evidence="3">In the N-terminal section; belongs to the leguminous lectin family.</text>
</comment>
<dbReference type="GO" id="GO:0005975">
    <property type="term" value="P:carbohydrate metabolic process"/>
    <property type="evidence" value="ECO:0007669"/>
    <property type="project" value="InterPro"/>
</dbReference>
<keyword evidence="21" id="KW-0326">Glycosidase</keyword>
<proteinExistence type="inferred from homology"/>
<dbReference type="SUPFAM" id="SSF51445">
    <property type="entry name" value="(Trans)glycosidases"/>
    <property type="match status" value="1"/>
</dbReference>
<dbReference type="EC" id="3.2.1.39" evidence="6"/>
<dbReference type="PROSITE" id="PS00108">
    <property type="entry name" value="PROTEIN_KINASE_ST"/>
    <property type="match status" value="1"/>
</dbReference>
<keyword evidence="11" id="KW-0732">Signal</keyword>
<feature type="compositionally biased region" description="Low complexity" evidence="24">
    <location>
        <begin position="12"/>
        <end position="21"/>
    </location>
</feature>
<dbReference type="Pfam" id="PF07714">
    <property type="entry name" value="PK_Tyr_Ser-Thr"/>
    <property type="match status" value="1"/>
</dbReference>
<comment type="similarity">
    <text evidence="4 23">Belongs to the glycosyl hydrolase 17 family.</text>
</comment>
<evidence type="ECO:0000256" key="14">
    <source>
        <dbReference type="ARBA" id="ARBA00022777"/>
    </source>
</evidence>
<protein>
    <recommendedName>
        <fullName evidence="6">glucan endo-1,3-beta-D-glucosidase</fullName>
        <ecNumber evidence="6">3.2.1.39</ecNumber>
    </recommendedName>
</protein>
<dbReference type="GO" id="GO:0042973">
    <property type="term" value="F:glucan endo-1,3-beta-D-glucosidase activity"/>
    <property type="evidence" value="ECO:0007669"/>
    <property type="project" value="UniProtKB-EC"/>
</dbReference>
<dbReference type="FunFam" id="1.10.510.10:FF:000240">
    <property type="entry name" value="Lectin-domain containing receptor kinase A4.3"/>
    <property type="match status" value="1"/>
</dbReference>
<evidence type="ECO:0000256" key="13">
    <source>
        <dbReference type="ARBA" id="ARBA00022741"/>
    </source>
</evidence>
<dbReference type="SUPFAM" id="SSF56112">
    <property type="entry name" value="Protein kinase-like (PK-like)"/>
    <property type="match status" value="1"/>
</dbReference>
<dbReference type="InterPro" id="IPR050528">
    <property type="entry name" value="L-type_Lectin-RKs"/>
</dbReference>
<evidence type="ECO:0000259" key="26">
    <source>
        <dbReference type="PROSITE" id="PS50011"/>
    </source>
</evidence>
<evidence type="ECO:0000256" key="17">
    <source>
        <dbReference type="ARBA" id="ARBA00022989"/>
    </source>
</evidence>
<dbReference type="Gene3D" id="1.10.510.10">
    <property type="entry name" value="Transferase(Phosphotransferase) domain 1"/>
    <property type="match status" value="1"/>
</dbReference>
<evidence type="ECO:0000256" key="16">
    <source>
        <dbReference type="ARBA" id="ARBA00022840"/>
    </source>
</evidence>
<dbReference type="GO" id="GO:0030246">
    <property type="term" value="F:carbohydrate binding"/>
    <property type="evidence" value="ECO:0007669"/>
    <property type="project" value="UniProtKB-KW"/>
</dbReference>
<evidence type="ECO:0000256" key="11">
    <source>
        <dbReference type="ARBA" id="ARBA00022729"/>
    </source>
</evidence>
<dbReference type="PROSITE" id="PS00107">
    <property type="entry name" value="PROTEIN_KINASE_ATP"/>
    <property type="match status" value="1"/>
</dbReference>
<keyword evidence="7" id="KW-1003">Cell membrane</keyword>
<evidence type="ECO:0000256" key="24">
    <source>
        <dbReference type="SAM" id="MobiDB-lite"/>
    </source>
</evidence>
<comment type="subcellular location">
    <subcellularLocation>
        <location evidence="2">Cell membrane</location>
        <topology evidence="2">Single-pass type I membrane protein</topology>
    </subcellularLocation>
</comment>
<evidence type="ECO:0000256" key="7">
    <source>
        <dbReference type="ARBA" id="ARBA00022475"/>
    </source>
</evidence>
<comment type="similarity">
    <text evidence="5">In the C-terminal section; belongs to the protein kinase superfamily. Ser/Thr protein kinase family.</text>
</comment>
<evidence type="ECO:0000256" key="1">
    <source>
        <dbReference type="ARBA" id="ARBA00000382"/>
    </source>
</evidence>
<evidence type="ECO:0000256" key="6">
    <source>
        <dbReference type="ARBA" id="ARBA00012780"/>
    </source>
</evidence>
<comment type="caution">
    <text evidence="27">The sequence shown here is derived from an EMBL/GenBank/DDBJ whole genome shotgun (WGS) entry which is preliminary data.</text>
</comment>
<evidence type="ECO:0000256" key="8">
    <source>
        <dbReference type="ARBA" id="ARBA00022527"/>
    </source>
</evidence>
<dbReference type="InterPro" id="IPR000490">
    <property type="entry name" value="Glyco_hydro_17"/>
</dbReference>
<feature type="region of interest" description="Disordered" evidence="24">
    <location>
        <begin position="1"/>
        <end position="25"/>
    </location>
</feature>
<dbReference type="CDD" id="cd14066">
    <property type="entry name" value="STKc_IRAK"/>
    <property type="match status" value="1"/>
</dbReference>
<sequence>MLYNGEIGGSTGPSPSSTVPPSSSPLPPSPFIGVCYGMLGSNLPNATEVVAFYKQNNIQRMRLYYPDSYALQALRGSNIEVMLGVRNYELQQIAANQTYADEWIQIYVKDYGDVKFLYIVVGNLVSPSDSYAQFLVPAMEKIHKSVSAAGLEIKVSTTINTSAIQSFFPPSNGSFKSEYKLMLDPVIHFLVNSSAPLLVNLHPYFSYINNSNDMSLDFALFTSPLPVFPDRHLQYSNLFDALLDAIYAALERSGGGSLDTVISESGWPSAGGMAATIEYAGTYKLNLIQHVKGGTPKKPGRPIETYIFAMFDENNKEPELEKHWGLFLPNEQPKHQSLMTPIFKPSSAVLDPAVPALTPNGASPKGRKNRTGLWVGTIIGACVIISSIGFTLFIFWRKVKESELVVLDVFRNGMGPWEFSYDELAKATKNFADGEKLGEGGFGEVYKGFLRDLNADVAVKRVSRRSKQGIKEYTSEVKIISRLRHKNLVKLIGWCREKELLLVYEFMPNGSLDSHLFKGRSQLPWKLRYKIVQDLASALLYLHEEGDLCVLHRDIKTSNIMLDSAFNAKLGDFGLARLVDHEKGSQTTLMAGTMGYMAPECHTKGKVSKQSDVYSFGVVALEIACGRRSIEPRYEEDQVSLVAWAWDAYEKQMLLDVTDKNFGADFNENEMECLTLVGLWCTHPVHSLRPPIRLALQVLSFEVPLPSLPAKMPLPTYGIPNTSEVRTSETCLSNLNVTIPR</sequence>
<keyword evidence="17 25" id="KW-1133">Transmembrane helix</keyword>
<dbReference type="Pfam" id="PF00332">
    <property type="entry name" value="Glyco_hydro_17"/>
    <property type="match status" value="1"/>
</dbReference>
<keyword evidence="19" id="KW-0675">Receptor</keyword>
<evidence type="ECO:0000256" key="2">
    <source>
        <dbReference type="ARBA" id="ARBA00004251"/>
    </source>
</evidence>
<evidence type="ECO:0000313" key="28">
    <source>
        <dbReference type="Proteomes" id="UP001054252"/>
    </source>
</evidence>
<evidence type="ECO:0000256" key="18">
    <source>
        <dbReference type="ARBA" id="ARBA00023136"/>
    </source>
</evidence>
<evidence type="ECO:0000256" key="19">
    <source>
        <dbReference type="ARBA" id="ARBA00023170"/>
    </source>
</evidence>
<dbReference type="FunFam" id="3.20.20.80:FF:000010">
    <property type="entry name" value="glucan endo-1,3-beta-glucosidase, basic"/>
    <property type="match status" value="1"/>
</dbReference>
<evidence type="ECO:0000256" key="21">
    <source>
        <dbReference type="ARBA" id="ARBA00023295"/>
    </source>
</evidence>
<keyword evidence="28" id="KW-1185">Reference proteome</keyword>
<dbReference type="Proteomes" id="UP001054252">
    <property type="component" value="Unassembled WGS sequence"/>
</dbReference>
<dbReference type="InterPro" id="IPR017853">
    <property type="entry name" value="GH"/>
</dbReference>
<dbReference type="InterPro" id="IPR017441">
    <property type="entry name" value="Protein_kinase_ATP_BS"/>
</dbReference>
<evidence type="ECO:0000256" key="3">
    <source>
        <dbReference type="ARBA" id="ARBA00008536"/>
    </source>
</evidence>
<evidence type="ECO:0000256" key="15">
    <source>
        <dbReference type="ARBA" id="ARBA00022801"/>
    </source>
</evidence>
<keyword evidence="12" id="KW-0430">Lectin</keyword>
<dbReference type="InterPro" id="IPR000719">
    <property type="entry name" value="Prot_kinase_dom"/>
</dbReference>
<evidence type="ECO:0000256" key="10">
    <source>
        <dbReference type="ARBA" id="ARBA00022692"/>
    </source>
</evidence>
<evidence type="ECO:0000256" key="9">
    <source>
        <dbReference type="ARBA" id="ARBA00022679"/>
    </source>
</evidence>
<dbReference type="Gene3D" id="3.20.20.80">
    <property type="entry name" value="Glycosidases"/>
    <property type="match status" value="1"/>
</dbReference>
<gene>
    <name evidence="27" type="ORF">SLEP1_g35875</name>
</gene>
<dbReference type="PANTHER" id="PTHR27007">
    <property type="match status" value="1"/>
</dbReference>
<evidence type="ECO:0000256" key="5">
    <source>
        <dbReference type="ARBA" id="ARBA00010217"/>
    </source>
</evidence>
<name>A0AAV5KPN2_9ROSI</name>
<dbReference type="InterPro" id="IPR001245">
    <property type="entry name" value="Ser-Thr/Tyr_kinase_cat_dom"/>
</dbReference>
<keyword evidence="14" id="KW-0418">Kinase</keyword>
<keyword evidence="13 22" id="KW-0547">Nucleotide-binding</keyword>
<dbReference type="InterPro" id="IPR008271">
    <property type="entry name" value="Ser/Thr_kinase_AS"/>
</dbReference>
<keyword evidence="18 25" id="KW-0472">Membrane</keyword>
<keyword evidence="20" id="KW-0325">Glycoprotein</keyword>
<dbReference type="GO" id="GO:0004672">
    <property type="term" value="F:protein kinase activity"/>
    <property type="evidence" value="ECO:0007669"/>
    <property type="project" value="InterPro"/>
</dbReference>
<dbReference type="InterPro" id="IPR011009">
    <property type="entry name" value="Kinase-like_dom_sf"/>
</dbReference>
<dbReference type="EMBL" id="BPVZ01000072">
    <property type="protein sequence ID" value="GKV26610.1"/>
    <property type="molecule type" value="Genomic_DNA"/>
</dbReference>
<keyword evidence="16 22" id="KW-0067">ATP-binding</keyword>
<feature type="domain" description="Protein kinase" evidence="26">
    <location>
        <begin position="431"/>
        <end position="741"/>
    </location>
</feature>
<dbReference type="GO" id="GO:0005524">
    <property type="term" value="F:ATP binding"/>
    <property type="evidence" value="ECO:0007669"/>
    <property type="project" value="UniProtKB-UniRule"/>
</dbReference>
<dbReference type="Gene3D" id="3.30.200.20">
    <property type="entry name" value="Phosphorylase Kinase, domain 1"/>
    <property type="match status" value="1"/>
</dbReference>
<evidence type="ECO:0000256" key="20">
    <source>
        <dbReference type="ARBA" id="ARBA00023180"/>
    </source>
</evidence>
<evidence type="ECO:0000256" key="25">
    <source>
        <dbReference type="SAM" id="Phobius"/>
    </source>
</evidence>
<dbReference type="GO" id="GO:0002229">
    <property type="term" value="P:defense response to oomycetes"/>
    <property type="evidence" value="ECO:0007669"/>
    <property type="project" value="UniProtKB-ARBA"/>
</dbReference>
<evidence type="ECO:0000313" key="27">
    <source>
        <dbReference type="EMBL" id="GKV26610.1"/>
    </source>
</evidence>
<evidence type="ECO:0000256" key="4">
    <source>
        <dbReference type="ARBA" id="ARBA00008773"/>
    </source>
</evidence>
<dbReference type="PROSITE" id="PS50011">
    <property type="entry name" value="PROTEIN_KINASE_DOM"/>
    <property type="match status" value="1"/>
</dbReference>
<keyword evidence="8" id="KW-0723">Serine/threonine-protein kinase</keyword>
<dbReference type="GO" id="GO:0005886">
    <property type="term" value="C:plasma membrane"/>
    <property type="evidence" value="ECO:0007669"/>
    <property type="project" value="UniProtKB-SubCell"/>
</dbReference>
<dbReference type="FunFam" id="3.30.200.20:FF:000168">
    <property type="entry name" value="L-type lectin-domain containing receptor kinase IX.1"/>
    <property type="match status" value="1"/>
</dbReference>
<evidence type="ECO:0000256" key="23">
    <source>
        <dbReference type="RuleBase" id="RU004335"/>
    </source>
</evidence>
<evidence type="ECO:0000256" key="12">
    <source>
        <dbReference type="ARBA" id="ARBA00022734"/>
    </source>
</evidence>
<reference evidence="27 28" key="1">
    <citation type="journal article" date="2021" name="Commun. Biol.">
        <title>The genome of Shorea leprosula (Dipterocarpaceae) highlights the ecological relevance of drought in aseasonal tropical rainforests.</title>
        <authorList>
            <person name="Ng K.K.S."/>
            <person name="Kobayashi M.J."/>
            <person name="Fawcett J.A."/>
            <person name="Hatakeyama M."/>
            <person name="Paape T."/>
            <person name="Ng C.H."/>
            <person name="Ang C.C."/>
            <person name="Tnah L.H."/>
            <person name="Lee C.T."/>
            <person name="Nishiyama T."/>
            <person name="Sese J."/>
            <person name="O'Brien M.J."/>
            <person name="Copetti D."/>
            <person name="Mohd Noor M.I."/>
            <person name="Ong R.C."/>
            <person name="Putra M."/>
            <person name="Sireger I.Z."/>
            <person name="Indrioko S."/>
            <person name="Kosugi Y."/>
            <person name="Izuno A."/>
            <person name="Isagi Y."/>
            <person name="Lee S.L."/>
            <person name="Shimizu K.K."/>
        </authorList>
    </citation>
    <scope>NUCLEOTIDE SEQUENCE [LARGE SCALE GENOMIC DNA]</scope>
    <source>
        <strain evidence="27">214</strain>
    </source>
</reference>
<accession>A0AAV5KPN2</accession>
<dbReference type="AlphaFoldDB" id="A0AAV5KPN2"/>
<feature type="transmembrane region" description="Helical" evidence="25">
    <location>
        <begin position="373"/>
        <end position="396"/>
    </location>
</feature>
<feature type="compositionally biased region" description="Gly residues" evidence="24">
    <location>
        <begin position="1"/>
        <end position="11"/>
    </location>
</feature>
<dbReference type="SMART" id="SM00220">
    <property type="entry name" value="S_TKc"/>
    <property type="match status" value="1"/>
</dbReference>
<feature type="binding site" evidence="22">
    <location>
        <position position="460"/>
    </location>
    <ligand>
        <name>ATP</name>
        <dbReference type="ChEBI" id="CHEBI:30616"/>
    </ligand>
</feature>
<keyword evidence="10 25" id="KW-0812">Transmembrane</keyword>
<comment type="catalytic activity">
    <reaction evidence="1">
        <text>Hydrolysis of (1-&gt;3)-beta-D-glucosidic linkages in (1-&gt;3)-beta-D-glucans.</text>
        <dbReference type="EC" id="3.2.1.39"/>
    </reaction>
</comment>
<keyword evidence="15" id="KW-0378">Hydrolase</keyword>
<evidence type="ECO:0000256" key="22">
    <source>
        <dbReference type="PROSITE-ProRule" id="PRU10141"/>
    </source>
</evidence>